<dbReference type="InterPro" id="IPR023213">
    <property type="entry name" value="CAT-like_dom_sf"/>
</dbReference>
<dbReference type="Gene3D" id="3.40.50.12780">
    <property type="entry name" value="N-terminal domain of ligase-like"/>
    <property type="match status" value="1"/>
</dbReference>
<dbReference type="PROSITE" id="PS00455">
    <property type="entry name" value="AMP_BINDING"/>
    <property type="match status" value="2"/>
</dbReference>
<dbReference type="PROSITE" id="PS50075">
    <property type="entry name" value="CARRIER"/>
    <property type="match status" value="2"/>
</dbReference>
<dbReference type="GO" id="GO:0044550">
    <property type="term" value="P:secondary metabolite biosynthetic process"/>
    <property type="evidence" value="ECO:0007669"/>
    <property type="project" value="UniProtKB-ARBA"/>
</dbReference>
<gene>
    <name evidence="6" type="ORF">BCF44_13156</name>
</gene>
<dbReference type="InterPro" id="IPR006162">
    <property type="entry name" value="Ppantetheine_attach_site"/>
</dbReference>
<dbReference type="OrthoDB" id="2378856at2"/>
<dbReference type="NCBIfam" id="TIGR01733">
    <property type="entry name" value="AA-adenyl-dom"/>
    <property type="match status" value="2"/>
</dbReference>
<dbReference type="InterPro" id="IPR025110">
    <property type="entry name" value="AMP-bd_C"/>
</dbReference>
<organism evidence="6 7">
    <name type="scientific">Kutzneria buriramensis</name>
    <dbReference type="NCBI Taxonomy" id="1045776"/>
    <lineage>
        <taxon>Bacteria</taxon>
        <taxon>Bacillati</taxon>
        <taxon>Actinomycetota</taxon>
        <taxon>Actinomycetes</taxon>
        <taxon>Pseudonocardiales</taxon>
        <taxon>Pseudonocardiaceae</taxon>
        <taxon>Kutzneria</taxon>
    </lineage>
</organism>
<dbReference type="Pfam" id="PF00501">
    <property type="entry name" value="AMP-binding"/>
    <property type="match status" value="2"/>
</dbReference>
<evidence type="ECO:0000259" key="5">
    <source>
        <dbReference type="PROSITE" id="PS50075"/>
    </source>
</evidence>
<dbReference type="InterPro" id="IPR001242">
    <property type="entry name" value="Condensation_dom"/>
</dbReference>
<dbReference type="PANTHER" id="PTHR45527:SF1">
    <property type="entry name" value="FATTY ACID SYNTHASE"/>
    <property type="match status" value="1"/>
</dbReference>
<dbReference type="FunFam" id="3.40.50.980:FF:000001">
    <property type="entry name" value="Non-ribosomal peptide synthetase"/>
    <property type="match status" value="1"/>
</dbReference>
<name>A0A3E0GU85_9PSEU</name>
<dbReference type="SUPFAM" id="SSF52777">
    <property type="entry name" value="CoA-dependent acyltransferases"/>
    <property type="match status" value="4"/>
</dbReference>
<comment type="cofactor">
    <cofactor evidence="1">
        <name>pantetheine 4'-phosphate</name>
        <dbReference type="ChEBI" id="CHEBI:47942"/>
    </cofactor>
</comment>
<comment type="similarity">
    <text evidence="2">Belongs to the ATP-dependent AMP-binding enzyme family.</text>
</comment>
<dbReference type="PROSITE" id="PS00012">
    <property type="entry name" value="PHOSPHOPANTETHEINE"/>
    <property type="match status" value="2"/>
</dbReference>
<dbReference type="SUPFAM" id="SSF47336">
    <property type="entry name" value="ACP-like"/>
    <property type="match status" value="2"/>
</dbReference>
<keyword evidence="3" id="KW-0596">Phosphopantetheine</keyword>
<dbReference type="Gene3D" id="3.30.300.30">
    <property type="match status" value="2"/>
</dbReference>
<dbReference type="Gene3D" id="3.30.559.30">
    <property type="entry name" value="Nonribosomal peptide synthetase, condensation domain"/>
    <property type="match status" value="2"/>
</dbReference>
<evidence type="ECO:0000256" key="1">
    <source>
        <dbReference type="ARBA" id="ARBA00001957"/>
    </source>
</evidence>
<dbReference type="InterPro" id="IPR020806">
    <property type="entry name" value="PKS_PP-bd"/>
</dbReference>
<reference evidence="6 7" key="1">
    <citation type="submission" date="2018-08" db="EMBL/GenBank/DDBJ databases">
        <title>Genomic Encyclopedia of Archaeal and Bacterial Type Strains, Phase II (KMG-II): from individual species to whole genera.</title>
        <authorList>
            <person name="Goeker M."/>
        </authorList>
    </citation>
    <scope>NUCLEOTIDE SEQUENCE [LARGE SCALE GENOMIC DNA]</scope>
    <source>
        <strain evidence="6 7">DSM 45791</strain>
    </source>
</reference>
<dbReference type="PANTHER" id="PTHR45527">
    <property type="entry name" value="NONRIBOSOMAL PEPTIDE SYNTHETASE"/>
    <property type="match status" value="1"/>
</dbReference>
<keyword evidence="4" id="KW-0597">Phosphoprotein</keyword>
<dbReference type="InterPro" id="IPR009081">
    <property type="entry name" value="PP-bd_ACP"/>
</dbReference>
<evidence type="ECO:0000256" key="3">
    <source>
        <dbReference type="ARBA" id="ARBA00022450"/>
    </source>
</evidence>
<comment type="caution">
    <text evidence="6">The sequence shown here is derived from an EMBL/GenBank/DDBJ whole genome shotgun (WGS) entry which is preliminary data.</text>
</comment>
<evidence type="ECO:0000256" key="4">
    <source>
        <dbReference type="ARBA" id="ARBA00022553"/>
    </source>
</evidence>
<dbReference type="CDD" id="cd19540">
    <property type="entry name" value="LCL_NRPS-like"/>
    <property type="match status" value="1"/>
</dbReference>
<dbReference type="FunFam" id="1.10.1200.10:FF:000005">
    <property type="entry name" value="Nonribosomal peptide synthetase 1"/>
    <property type="match status" value="1"/>
</dbReference>
<dbReference type="GO" id="GO:0008610">
    <property type="term" value="P:lipid biosynthetic process"/>
    <property type="evidence" value="ECO:0007669"/>
    <property type="project" value="UniProtKB-ARBA"/>
</dbReference>
<dbReference type="InterPro" id="IPR045851">
    <property type="entry name" value="AMP-bd_C_sf"/>
</dbReference>
<dbReference type="InterPro" id="IPR036736">
    <property type="entry name" value="ACP-like_sf"/>
</dbReference>
<dbReference type="FunFam" id="1.10.1200.10:FF:000016">
    <property type="entry name" value="Non-ribosomal peptide synthase"/>
    <property type="match status" value="1"/>
</dbReference>
<dbReference type="Proteomes" id="UP000256269">
    <property type="component" value="Unassembled WGS sequence"/>
</dbReference>
<dbReference type="Gene3D" id="3.40.50.980">
    <property type="match status" value="2"/>
</dbReference>
<dbReference type="Gene3D" id="2.30.38.10">
    <property type="entry name" value="Luciferase, Domain 3"/>
    <property type="match status" value="1"/>
</dbReference>
<dbReference type="Gene3D" id="3.40.50.1820">
    <property type="entry name" value="alpha/beta hydrolase"/>
    <property type="match status" value="1"/>
</dbReference>
<dbReference type="Gene3D" id="3.30.559.10">
    <property type="entry name" value="Chloramphenicol acetyltransferase-like domain"/>
    <property type="match status" value="2"/>
</dbReference>
<dbReference type="GO" id="GO:0003824">
    <property type="term" value="F:catalytic activity"/>
    <property type="evidence" value="ECO:0007669"/>
    <property type="project" value="InterPro"/>
</dbReference>
<dbReference type="GO" id="GO:0031177">
    <property type="term" value="F:phosphopantetheine binding"/>
    <property type="evidence" value="ECO:0007669"/>
    <property type="project" value="InterPro"/>
</dbReference>
<protein>
    <submittedName>
        <fullName evidence="6">Nonribosomal peptide synthetase DhbF</fullName>
    </submittedName>
</protein>
<dbReference type="SUPFAM" id="SSF56801">
    <property type="entry name" value="Acetyl-CoA synthetase-like"/>
    <property type="match status" value="2"/>
</dbReference>
<dbReference type="FunFam" id="3.30.559.30:FF:000001">
    <property type="entry name" value="Non-ribosomal peptide synthetase"/>
    <property type="match status" value="1"/>
</dbReference>
<dbReference type="Pfam" id="PF00550">
    <property type="entry name" value="PP-binding"/>
    <property type="match status" value="2"/>
</dbReference>
<sequence>MEGDLRTMHLPLSSAQAAMWLAEQLEPGNPALRSIGYLELLGPVHEDHLLAATAQAVAEADCLHVTFESGQDGTVQVPFPPSNAPTPLVDLSGTPVPEEAASEWLRDRRWPSPPFTVLRLSAGRVFVVLHTHHSMVDGAGSRLIFARVSEIYNALVGGYEIPQAHDAGLAELVGAEQRYLTSSEFGEDEQFWRQRFEFTPTLTPIARGPWRAPRSGMHRTAEIDATTAARLRDLAWQSRIAWPALITAAVARYTSMVTGSDDVLLTFTVNTRTAGRTERIPGMCTNFLPVPVSVRPAATVGDLLRTASTAIRSTLKHRRYPADLIRRQMGLAAGDGRPFGPTVNIMPSAAAVQFAGCVPVPHDLDTGPVDDLQITVTDTAAGGVLLHLGANPELYSPYEIDLHLDRLLTCLHGMSNASPSAPIAHIATVGPEQQQSALRQLRGPAAPVEPVDLVAQVRQWALRTPDTIAVVDDDTRLTYRELVTELELAAGRLHAAGVSAGDVVAVLATPGTPLVTTILGTWAVGAAYLPVAAGGAVARSARQLADAAPRCLLTTADMRDLGARLAPAGTQVVVLDEVDAPPLADGGPDPDDLAYVIFTSGSTGTPKGAMVTHRGMANHLLAKVEDLGLGAGDTVVMNAPVTFDISVWQLFAALLVGGRVRVASPATATDPVALFELAADATVLEVVPSLLRAALDSWDAGTPVSHLCSLRWLVATGEALPPDLCVRWLSRMPDIPMVNAYGPTECSDDVTHGFITAPVDGHVPIGRAVRNTSLYVLGGDLAPVPAGVPGELYVGGTGVGMGYLGKPERTSQVFVADPYAGTPGARMYRTGDSVLCRPDGQLVFLDRRDSQVKVRGYRIELGEVQTALRGVAGVRDAAVVVETDAAGANRLAAHLVSARDAQDVRDDLAELLPEYMVPALWSVHDRLPLTPNGKLDRRALPAAALLATTPSRQARSPQEQLLCELFATVLGLPAVGVEENFFHLGGHSLLGTQLLALVRTTFDVELPLRTLFDAPTAAALAPLLTGHADRPPLRVMPRPERIPLSAGQRRLWLLNRIDERQPVYNVPVVVELTGEVDIPALTSAFSDVIGRHEALRTVFTEVDGAPSQTVLEPVHPVLTTHRVTAEELDDAVAATVTAGFDLATELPVRARLFVTGPGRHKLVLVSHHVATDGWSFHRITADLSTAYRARRAGKDPQWTPLPVQYVDYTLWQQEYPNADGIAYWQEALANLPAELELPTDRPRPSEASHRGDTIHFTVPASLRKEIGALAARTATTPFMVLQAATAVLLSALGAGDDIPIGTPVAGRTDTALEGLVGFFVNTLVLRNDLSGNPTLTELLARIRAVDLAAHANQHVPFERLVDLLAPDRSLARQPLFQVMLTLNTAPAAVFDLDGLSCDTQMISTGTAKFDLTFEFSEQDDELAALLEYSTDLYDRGTAEQLAARLVAVLTTLVSDPARRIGSVDVLTPVERRRILRDWSGSATVVPPNTTTALFESTARTVPHNKAVVFDGVSLTYEQLNSRANQLARQLLRTGVAVESVVALALPRSAEMIVAMLAVLKAGAAFLPVDPEYPRERIAHMVADARPAAVVTTAAIASSLPHCEARLLIDDVTVGYQPYGDIADDERTCALGADNAAYVIYTSGSTGAPKGVVVRHHGVNALVTDFATRLGIGSGTRLLQFASFSFDASVFEVFAALLDGATVVVAGTDDRTPGAPLADLIRRERVTLTVLPPTVLTAFPENVELPSELTLLVAGESCPPELAERWSARHPVHNCYGPTETTVCATVSAPLTGTGKPSIGRPMSTTTVRVLDGQLRPVPPGVRGELYVGGEQVARGYLGRPGLTAARFVADPLGRPGDRLYRTGDIARWLPDGTLDYLGRSDDQVKIRGFRVELGEVASALRCHPGVAQAAVVAREDPPGRTTLVGYVVTTADMDSRTLRAFVARSLPAHMVPAAVVVVAEIPLTANGKVDVRALPAPDFAHTTGRRPSTAREKELCAVFAEVLGVGTVGADDGFFDLGGDSLLAVQVAARAQRIGLAVTPRELFTHQTPEALALVVRACRPKPVGRPEPALSQRQLAEIATDFDTEFDMDAEGEPWL</sequence>
<keyword evidence="7" id="KW-1185">Reference proteome</keyword>
<dbReference type="FunFam" id="3.40.50.12780:FF:000012">
    <property type="entry name" value="Non-ribosomal peptide synthetase"/>
    <property type="match status" value="1"/>
</dbReference>
<dbReference type="EMBL" id="QUNO01000031">
    <property type="protein sequence ID" value="REH27001.1"/>
    <property type="molecule type" value="Genomic_DNA"/>
</dbReference>
<proteinExistence type="inferred from homology"/>
<dbReference type="FunFam" id="2.30.38.10:FF:000001">
    <property type="entry name" value="Non-ribosomal peptide synthetase PvdI"/>
    <property type="match status" value="1"/>
</dbReference>
<evidence type="ECO:0000313" key="6">
    <source>
        <dbReference type="EMBL" id="REH27001.1"/>
    </source>
</evidence>
<dbReference type="GO" id="GO:0043041">
    <property type="term" value="P:amino acid activation for nonribosomal peptide biosynthetic process"/>
    <property type="evidence" value="ECO:0007669"/>
    <property type="project" value="TreeGrafter"/>
</dbReference>
<feature type="domain" description="Carrier" evidence="5">
    <location>
        <begin position="1986"/>
        <end position="2060"/>
    </location>
</feature>
<dbReference type="Pfam" id="PF13193">
    <property type="entry name" value="AMP-binding_C"/>
    <property type="match status" value="2"/>
</dbReference>
<dbReference type="FunFam" id="3.30.300.30:FF:000010">
    <property type="entry name" value="Enterobactin synthetase component F"/>
    <property type="match status" value="1"/>
</dbReference>
<dbReference type="GO" id="GO:0005737">
    <property type="term" value="C:cytoplasm"/>
    <property type="evidence" value="ECO:0007669"/>
    <property type="project" value="TreeGrafter"/>
</dbReference>
<dbReference type="RefSeq" id="WP_116181832.1">
    <property type="nucleotide sequence ID" value="NZ_CP144375.1"/>
</dbReference>
<dbReference type="InterPro" id="IPR029058">
    <property type="entry name" value="AB_hydrolase_fold"/>
</dbReference>
<dbReference type="Gene3D" id="1.10.1200.10">
    <property type="entry name" value="ACP-like"/>
    <property type="match status" value="1"/>
</dbReference>
<dbReference type="Pfam" id="PF00668">
    <property type="entry name" value="Condensation"/>
    <property type="match status" value="2"/>
</dbReference>
<dbReference type="SMART" id="SM00823">
    <property type="entry name" value="PKS_PP"/>
    <property type="match status" value="2"/>
</dbReference>
<feature type="domain" description="Carrier" evidence="5">
    <location>
        <begin position="953"/>
        <end position="1028"/>
    </location>
</feature>
<dbReference type="GO" id="GO:0072330">
    <property type="term" value="P:monocarboxylic acid biosynthetic process"/>
    <property type="evidence" value="ECO:0007669"/>
    <property type="project" value="UniProtKB-ARBA"/>
</dbReference>
<evidence type="ECO:0000256" key="2">
    <source>
        <dbReference type="ARBA" id="ARBA00006432"/>
    </source>
</evidence>
<evidence type="ECO:0000313" key="7">
    <source>
        <dbReference type="Proteomes" id="UP000256269"/>
    </source>
</evidence>
<dbReference type="InterPro" id="IPR010071">
    <property type="entry name" value="AA_adenyl_dom"/>
</dbReference>
<dbReference type="InterPro" id="IPR020845">
    <property type="entry name" value="AMP-binding_CS"/>
</dbReference>
<dbReference type="CDD" id="cd05930">
    <property type="entry name" value="A_NRPS"/>
    <property type="match status" value="2"/>
</dbReference>
<accession>A0A3E0GU85</accession>
<dbReference type="InterPro" id="IPR042099">
    <property type="entry name" value="ANL_N_sf"/>
</dbReference>
<dbReference type="InterPro" id="IPR000873">
    <property type="entry name" value="AMP-dep_synth/lig_dom"/>
</dbReference>